<proteinExistence type="predicted"/>
<protein>
    <submittedName>
        <fullName evidence="1">Uncharacterized protein</fullName>
    </submittedName>
</protein>
<comment type="caution">
    <text evidence="1">The sequence shown here is derived from an EMBL/GenBank/DDBJ whole genome shotgun (WGS) entry which is preliminary data.</text>
</comment>
<dbReference type="EMBL" id="ABKX01000006">
    <property type="protein sequence ID" value="EDS91634.1"/>
    <property type="molecule type" value="Genomic_DNA"/>
</dbReference>
<evidence type="ECO:0000313" key="2">
    <source>
        <dbReference type="Proteomes" id="UP000003042"/>
    </source>
</evidence>
<name>A0ABC9NMY8_ESCAT</name>
<sequence length="42" mass="4939">MNASTIKNKIINFFMHYNVVVMHFIPSHTIAKAFTLVFFDLH</sequence>
<evidence type="ECO:0000313" key="1">
    <source>
        <dbReference type="EMBL" id="EDS91634.1"/>
    </source>
</evidence>
<dbReference type="Proteomes" id="UP000003042">
    <property type="component" value="Unassembled WGS sequence"/>
</dbReference>
<organism evidence="1 2">
    <name type="scientific">Escherichia albertii (strain TW07627)</name>
    <dbReference type="NCBI Taxonomy" id="502347"/>
    <lineage>
        <taxon>Bacteria</taxon>
        <taxon>Pseudomonadati</taxon>
        <taxon>Pseudomonadota</taxon>
        <taxon>Gammaproteobacteria</taxon>
        <taxon>Enterobacterales</taxon>
        <taxon>Enterobacteriaceae</taxon>
        <taxon>Escherichia</taxon>
    </lineage>
</organism>
<accession>A0ABC9NMY8</accession>
<dbReference type="AlphaFoldDB" id="A0ABC9NMY8"/>
<reference evidence="1 2" key="1">
    <citation type="submission" date="2008-02" db="EMBL/GenBank/DDBJ databases">
        <title>Annotation of Escherichia albertii TW07627.</title>
        <authorList>
            <person name="Sutton G."/>
            <person name="Whittam T.S."/>
            <person name="Sebastian Y."/>
        </authorList>
    </citation>
    <scope>NUCLEOTIDE SEQUENCE [LARGE SCALE GENOMIC DNA]</scope>
    <source>
        <strain evidence="1 2">TW07627</strain>
    </source>
</reference>
<gene>
    <name evidence="1" type="ORF">ESCAB7627_3368</name>
</gene>